<dbReference type="GO" id="GO:0000981">
    <property type="term" value="F:DNA-binding transcription factor activity, RNA polymerase II-specific"/>
    <property type="evidence" value="ECO:0007669"/>
    <property type="project" value="TreeGrafter"/>
</dbReference>
<evidence type="ECO:0000256" key="1">
    <source>
        <dbReference type="ARBA" id="ARBA00006991"/>
    </source>
</evidence>
<proteinExistence type="inferred from homology"/>
<feature type="domain" description="C2H2-type" evidence="7">
    <location>
        <begin position="82"/>
        <end position="109"/>
    </location>
</feature>
<dbReference type="FunFam" id="3.30.160.60:FF:001442">
    <property type="entry name" value="zinc finger protein 696"/>
    <property type="match status" value="1"/>
</dbReference>
<dbReference type="PROSITE" id="PS00028">
    <property type="entry name" value="ZINC_FINGER_C2H2_1"/>
    <property type="match status" value="1"/>
</dbReference>
<keyword evidence="2" id="KW-0479">Metal-binding</keyword>
<feature type="domain" description="C2H2-type" evidence="7">
    <location>
        <begin position="110"/>
        <end position="137"/>
    </location>
</feature>
<dbReference type="FunFam" id="3.30.160.60:FF:002343">
    <property type="entry name" value="Zinc finger protein 33A"/>
    <property type="match status" value="1"/>
</dbReference>
<evidence type="ECO:0000259" key="7">
    <source>
        <dbReference type="PROSITE" id="PS50157"/>
    </source>
</evidence>
<dbReference type="Proteomes" id="UP000645828">
    <property type="component" value="Unassembled WGS sequence"/>
</dbReference>
<evidence type="ECO:0000313" key="9">
    <source>
        <dbReference type="Proteomes" id="UP000645828"/>
    </source>
</evidence>
<dbReference type="AlphaFoldDB" id="A0A811ZU66"/>
<evidence type="ECO:0000256" key="6">
    <source>
        <dbReference type="PROSITE-ProRule" id="PRU00042"/>
    </source>
</evidence>
<dbReference type="Gene3D" id="3.30.160.60">
    <property type="entry name" value="Classic Zinc Finger"/>
    <property type="match status" value="3"/>
</dbReference>
<organism evidence="8 9">
    <name type="scientific">Nyctereutes procyonoides</name>
    <name type="common">Raccoon dog</name>
    <name type="synonym">Canis procyonoides</name>
    <dbReference type="NCBI Taxonomy" id="34880"/>
    <lineage>
        <taxon>Eukaryota</taxon>
        <taxon>Metazoa</taxon>
        <taxon>Chordata</taxon>
        <taxon>Craniata</taxon>
        <taxon>Vertebrata</taxon>
        <taxon>Euteleostomi</taxon>
        <taxon>Mammalia</taxon>
        <taxon>Eutheria</taxon>
        <taxon>Laurasiatheria</taxon>
        <taxon>Carnivora</taxon>
        <taxon>Caniformia</taxon>
        <taxon>Canidae</taxon>
        <taxon>Nyctereutes</taxon>
    </lineage>
</organism>
<keyword evidence="4 6" id="KW-0863">Zinc-finger</keyword>
<keyword evidence="3" id="KW-0677">Repeat</keyword>
<protein>
    <submittedName>
        <fullName evidence="8">(raccoon dog) hypothetical protein</fullName>
    </submittedName>
</protein>
<keyword evidence="5" id="KW-0862">Zinc</keyword>
<sequence>MQAHGCMHAPNMAKPSCPRRACSGTGTYTVARGPSPPLRVARASMRARSFCSTSAHTSKRPFIVGSSSLAHHWCTHTGEQPYACPDCSKAFCGSSELHRPQGVHSGEKPFVCTDCGKAFVGNSELLSHRCTHTGKGSYVCLVCSKPFSHRSNLNEHQNQLADRAAP</sequence>
<dbReference type="GO" id="GO:0008270">
    <property type="term" value="F:zinc ion binding"/>
    <property type="evidence" value="ECO:0007669"/>
    <property type="project" value="UniProtKB-KW"/>
</dbReference>
<dbReference type="EMBL" id="CAJHUB010000775">
    <property type="protein sequence ID" value="CAD7692016.1"/>
    <property type="molecule type" value="Genomic_DNA"/>
</dbReference>
<name>A0A811ZU66_NYCPR</name>
<dbReference type="PANTHER" id="PTHR23226:SF85">
    <property type="entry name" value="ZINC FINGER PROTEIN 397"/>
    <property type="match status" value="1"/>
</dbReference>
<comment type="caution">
    <text evidence="8">The sequence shown here is derived from an EMBL/GenBank/DDBJ whole genome shotgun (WGS) entry which is preliminary data.</text>
</comment>
<dbReference type="GO" id="GO:0000978">
    <property type="term" value="F:RNA polymerase II cis-regulatory region sequence-specific DNA binding"/>
    <property type="evidence" value="ECO:0007669"/>
    <property type="project" value="TreeGrafter"/>
</dbReference>
<keyword evidence="9" id="KW-1185">Reference proteome</keyword>
<accession>A0A811ZU66</accession>
<evidence type="ECO:0000256" key="2">
    <source>
        <dbReference type="ARBA" id="ARBA00022723"/>
    </source>
</evidence>
<evidence type="ECO:0000256" key="5">
    <source>
        <dbReference type="ARBA" id="ARBA00022833"/>
    </source>
</evidence>
<feature type="domain" description="C2H2-type" evidence="7">
    <location>
        <begin position="138"/>
        <end position="166"/>
    </location>
</feature>
<dbReference type="PROSITE" id="PS50157">
    <property type="entry name" value="ZINC_FINGER_C2H2_2"/>
    <property type="match status" value="3"/>
</dbReference>
<reference evidence="8" key="1">
    <citation type="submission" date="2020-12" db="EMBL/GenBank/DDBJ databases">
        <authorList>
            <consortium name="Molecular Ecology Group"/>
        </authorList>
    </citation>
    <scope>NUCLEOTIDE SEQUENCE</scope>
    <source>
        <strain evidence="8">TBG_1078</strain>
    </source>
</reference>
<evidence type="ECO:0000256" key="4">
    <source>
        <dbReference type="ARBA" id="ARBA00022771"/>
    </source>
</evidence>
<dbReference type="InterPro" id="IPR036236">
    <property type="entry name" value="Znf_C2H2_sf"/>
</dbReference>
<dbReference type="InterPro" id="IPR013087">
    <property type="entry name" value="Znf_C2H2_type"/>
</dbReference>
<gene>
    <name evidence="8" type="ORF">NYPRO_LOCUS24810</name>
</gene>
<dbReference type="SMART" id="SM00355">
    <property type="entry name" value="ZnF_C2H2"/>
    <property type="match status" value="3"/>
</dbReference>
<dbReference type="SUPFAM" id="SSF57667">
    <property type="entry name" value="beta-beta-alpha zinc fingers"/>
    <property type="match status" value="2"/>
</dbReference>
<evidence type="ECO:0000256" key="3">
    <source>
        <dbReference type="ARBA" id="ARBA00022737"/>
    </source>
</evidence>
<dbReference type="Pfam" id="PF00096">
    <property type="entry name" value="zf-C2H2"/>
    <property type="match status" value="2"/>
</dbReference>
<evidence type="ECO:0000313" key="8">
    <source>
        <dbReference type="EMBL" id="CAD7692016.1"/>
    </source>
</evidence>
<dbReference type="PANTHER" id="PTHR23226">
    <property type="entry name" value="ZINC FINGER AND SCAN DOMAIN-CONTAINING"/>
    <property type="match status" value="1"/>
</dbReference>
<comment type="similarity">
    <text evidence="1">Belongs to the krueppel C2H2-type zinc-finger protein family.</text>
</comment>